<dbReference type="InterPro" id="IPR007217">
    <property type="entry name" value="Per1-like"/>
</dbReference>
<evidence type="ECO:0000256" key="1">
    <source>
        <dbReference type="ARBA" id="ARBA00004127"/>
    </source>
</evidence>
<keyword evidence="4 8" id="KW-0732">Signal</keyword>
<dbReference type="STRING" id="78915.A0A4P9XPM3"/>
<dbReference type="Proteomes" id="UP000271241">
    <property type="component" value="Unassembled WGS sequence"/>
</dbReference>
<feature type="transmembrane region" description="Helical" evidence="7">
    <location>
        <begin position="191"/>
        <end position="211"/>
    </location>
</feature>
<dbReference type="EMBL" id="KZ992655">
    <property type="protein sequence ID" value="RKP07946.1"/>
    <property type="molecule type" value="Genomic_DNA"/>
</dbReference>
<evidence type="ECO:0000313" key="9">
    <source>
        <dbReference type="EMBL" id="RKP07946.1"/>
    </source>
</evidence>
<feature type="transmembrane region" description="Helical" evidence="7">
    <location>
        <begin position="220"/>
        <end position="238"/>
    </location>
</feature>
<dbReference type="PANTHER" id="PTHR13148">
    <property type="entry name" value="PER1-RELATED"/>
    <property type="match status" value="1"/>
</dbReference>
<evidence type="ECO:0000256" key="4">
    <source>
        <dbReference type="ARBA" id="ARBA00022729"/>
    </source>
</evidence>
<dbReference type="GO" id="GO:0005789">
    <property type="term" value="C:endoplasmic reticulum membrane"/>
    <property type="evidence" value="ECO:0007669"/>
    <property type="project" value="UniProtKB-SubCell"/>
</dbReference>
<keyword evidence="2 7" id="KW-0337">GPI-anchor biosynthesis</keyword>
<dbReference type="AlphaFoldDB" id="A0A4P9XPM3"/>
<dbReference type="GO" id="GO:0006506">
    <property type="term" value="P:GPI anchor biosynthetic process"/>
    <property type="evidence" value="ECO:0007669"/>
    <property type="project" value="UniProtKB-KW"/>
</dbReference>
<proteinExistence type="inferred from homology"/>
<keyword evidence="5 7" id="KW-1133">Transmembrane helix</keyword>
<protein>
    <recommendedName>
        <fullName evidence="7">Post-GPI attachment to proteins factor 3</fullName>
    </recommendedName>
</protein>
<dbReference type="OrthoDB" id="419770at2759"/>
<dbReference type="PANTHER" id="PTHR13148:SF0">
    <property type="entry name" value="POST-GPI ATTACHMENT TO PROTEINS FACTOR 3"/>
    <property type="match status" value="1"/>
</dbReference>
<organism evidence="9 10">
    <name type="scientific">Thamnocephalis sphaerospora</name>
    <dbReference type="NCBI Taxonomy" id="78915"/>
    <lineage>
        <taxon>Eukaryota</taxon>
        <taxon>Fungi</taxon>
        <taxon>Fungi incertae sedis</taxon>
        <taxon>Zoopagomycota</taxon>
        <taxon>Zoopagomycotina</taxon>
        <taxon>Zoopagomycetes</taxon>
        <taxon>Zoopagales</taxon>
        <taxon>Sigmoideomycetaceae</taxon>
        <taxon>Thamnocephalis</taxon>
    </lineage>
</organism>
<dbReference type="GO" id="GO:0016788">
    <property type="term" value="F:hydrolase activity, acting on ester bonds"/>
    <property type="evidence" value="ECO:0007669"/>
    <property type="project" value="TreeGrafter"/>
</dbReference>
<comment type="similarity">
    <text evidence="7">Belongs to the PGAP3 family.</text>
</comment>
<keyword evidence="7" id="KW-0256">Endoplasmic reticulum</keyword>
<feature type="transmembrane region" description="Helical" evidence="7">
    <location>
        <begin position="159"/>
        <end position="179"/>
    </location>
</feature>
<evidence type="ECO:0000256" key="7">
    <source>
        <dbReference type="RuleBase" id="RU365066"/>
    </source>
</evidence>
<feature type="chain" id="PRO_5020389876" description="Post-GPI attachment to proteins factor 3" evidence="8">
    <location>
        <begin position="41"/>
        <end position="355"/>
    </location>
</feature>
<feature type="transmembrane region" description="Helical" evidence="7">
    <location>
        <begin position="244"/>
        <end position="263"/>
    </location>
</feature>
<evidence type="ECO:0000256" key="3">
    <source>
        <dbReference type="ARBA" id="ARBA00022692"/>
    </source>
</evidence>
<evidence type="ECO:0000313" key="10">
    <source>
        <dbReference type="Proteomes" id="UP000271241"/>
    </source>
</evidence>
<feature type="signal peptide" evidence="8">
    <location>
        <begin position="1"/>
        <end position="40"/>
    </location>
</feature>
<feature type="transmembrane region" description="Helical" evidence="7">
    <location>
        <begin position="307"/>
        <end position="326"/>
    </location>
</feature>
<dbReference type="PROSITE" id="PS51257">
    <property type="entry name" value="PROKAR_LIPOPROTEIN"/>
    <property type="match status" value="1"/>
</dbReference>
<name>A0A4P9XPM3_9FUNG</name>
<comment type="subcellular location">
    <subcellularLocation>
        <location evidence="1">Endomembrane system</location>
        <topology evidence="1">Multi-pass membrane protein</topology>
    </subcellularLocation>
    <subcellularLocation>
        <location evidence="7">Endoplasmic reticulum membrane</location>
        <topology evidence="7">Multi-pass membrane protein</topology>
    </subcellularLocation>
</comment>
<sequence length="355" mass="40790">MSSAYLRIGRGRSPRTRLLLQLLLGLVFVACLSAPAPVLASEGDRAPEYQLCTLDCEQRLCQQRVGNETIQVNPLPLYMRLLHWTCPDDCRYQCQHSVTAARLERGEPVVQYHGKWPFTRILGVQEPASVLFSLWNGYGHWRYLPVLAGSVNKRYFMRTVLLGYAFVGLNTWLWSAVFHVRDTPLTEKLDYFSAGFGILYGLYMAVCRVLYIRNMRTRRVLMAIFGALFTAHILYLTLDTRFDYAYNIAACATVGMLHNLIWCAWAARNWRTRPYAWQVVALVVCVTSAMMLELFDFPPLGWLVDAHALWHAATALLVPWWYRFLLADYAWETSEKNASGSRDALLVNRTQKLKD</sequence>
<feature type="transmembrane region" description="Helical" evidence="7">
    <location>
        <begin position="275"/>
        <end position="295"/>
    </location>
</feature>
<keyword evidence="6 7" id="KW-0472">Membrane</keyword>
<evidence type="ECO:0000256" key="8">
    <source>
        <dbReference type="SAM" id="SignalP"/>
    </source>
</evidence>
<gene>
    <name evidence="9" type="ORF">THASP1DRAFT_16347</name>
</gene>
<dbReference type="Pfam" id="PF04080">
    <property type="entry name" value="Per1"/>
    <property type="match status" value="1"/>
</dbReference>
<evidence type="ECO:0000256" key="2">
    <source>
        <dbReference type="ARBA" id="ARBA00022502"/>
    </source>
</evidence>
<keyword evidence="3 7" id="KW-0812">Transmembrane</keyword>
<comment type="caution">
    <text evidence="7">Lacks conserved residue(s) required for the propagation of feature annotation.</text>
</comment>
<comment type="function">
    <text evidence="7">Involved in the lipid remodeling steps of GPI-anchor maturation.</text>
</comment>
<keyword evidence="10" id="KW-1185">Reference proteome</keyword>
<reference evidence="10" key="1">
    <citation type="journal article" date="2018" name="Nat. Microbiol.">
        <title>Leveraging single-cell genomics to expand the fungal tree of life.</title>
        <authorList>
            <person name="Ahrendt S.R."/>
            <person name="Quandt C.A."/>
            <person name="Ciobanu D."/>
            <person name="Clum A."/>
            <person name="Salamov A."/>
            <person name="Andreopoulos B."/>
            <person name="Cheng J.F."/>
            <person name="Woyke T."/>
            <person name="Pelin A."/>
            <person name="Henrissat B."/>
            <person name="Reynolds N.K."/>
            <person name="Benny G.L."/>
            <person name="Smith M.E."/>
            <person name="James T.Y."/>
            <person name="Grigoriev I.V."/>
        </authorList>
    </citation>
    <scope>NUCLEOTIDE SEQUENCE [LARGE SCALE GENOMIC DNA]</scope>
    <source>
        <strain evidence="10">RSA 1356</strain>
    </source>
</reference>
<evidence type="ECO:0000256" key="5">
    <source>
        <dbReference type="ARBA" id="ARBA00022989"/>
    </source>
</evidence>
<evidence type="ECO:0000256" key="6">
    <source>
        <dbReference type="ARBA" id="ARBA00023136"/>
    </source>
</evidence>
<accession>A0A4P9XPM3</accession>